<keyword evidence="5" id="KW-1185">Reference proteome</keyword>
<evidence type="ECO:0000256" key="1">
    <source>
        <dbReference type="PROSITE-ProRule" id="PRU01263"/>
    </source>
</evidence>
<evidence type="ECO:0000256" key="2">
    <source>
        <dbReference type="SAM" id="MobiDB-lite"/>
    </source>
</evidence>
<feature type="binding site" evidence="1">
    <location>
        <position position="9"/>
    </location>
    <ligand>
        <name>Zn(2+)</name>
        <dbReference type="ChEBI" id="CHEBI:29105"/>
    </ligand>
</feature>
<dbReference type="SUPFAM" id="SSF57716">
    <property type="entry name" value="Glucocorticoid receptor-like (DNA-binding domain)"/>
    <property type="match status" value="1"/>
</dbReference>
<keyword evidence="1" id="KW-0862">Zinc</keyword>
<feature type="binding site" evidence="1">
    <location>
        <position position="58"/>
    </location>
    <ligand>
        <name>Zn(2+)</name>
        <dbReference type="ChEBI" id="CHEBI:29105"/>
    </ligand>
</feature>
<dbReference type="GO" id="GO:0005771">
    <property type="term" value="C:multivesicular body"/>
    <property type="evidence" value="ECO:0007669"/>
    <property type="project" value="EnsemblMetazoa"/>
</dbReference>
<sequence>MDAQFEHLCRICAANTKCKTNSVVESVFIFKTTGLKDKIARHIFLNVAENDPLPKVLCKSCYRQVEATASLSNIAKHTQRVFRDFLLSTVPKQSRQATAALVNESLMPTTPAQEINESIQNESNIKRNFSCEDNNTFHPILLSRPSDQTFPSGSHHRIGSDKHDDVVISLTNKDSEIHQRHQQKRQSDAPEYTHSRIQHRCQ</sequence>
<feature type="binding site" evidence="1">
    <location>
        <position position="61"/>
    </location>
    <ligand>
        <name>Zn(2+)</name>
        <dbReference type="ChEBI" id="CHEBI:29105"/>
    </ligand>
</feature>
<dbReference type="AlphaFoldDB" id="A0A0Q9X3J5"/>
<evidence type="ECO:0000259" key="3">
    <source>
        <dbReference type="PROSITE" id="PS51915"/>
    </source>
</evidence>
<dbReference type="Gene3D" id="3.40.1800.20">
    <property type="match status" value="1"/>
</dbReference>
<dbReference type="OrthoDB" id="654211at2759"/>
<dbReference type="PANTHER" id="PTHR39942:SF1">
    <property type="entry name" value="BCDNA.LD26519-RELATED"/>
    <property type="match status" value="1"/>
</dbReference>
<accession>A0A0Q9X3J5</accession>
<dbReference type="InterPro" id="IPR012934">
    <property type="entry name" value="Znf_AD"/>
</dbReference>
<dbReference type="PROSITE" id="PS51915">
    <property type="entry name" value="ZAD"/>
    <property type="match status" value="1"/>
</dbReference>
<keyword evidence="1" id="KW-0863">Zinc-finger</keyword>
<proteinExistence type="predicted"/>
<dbReference type="GO" id="GO:0007616">
    <property type="term" value="P:long-term memory"/>
    <property type="evidence" value="ECO:0007669"/>
    <property type="project" value="EnsemblMetazoa"/>
</dbReference>
<protein>
    <submittedName>
        <fullName evidence="4">Uncharacterized protein, isoform B</fullName>
    </submittedName>
</protein>
<organism evidence="4 5">
    <name type="scientific">Drosophila mojavensis</name>
    <name type="common">Fruit fly</name>
    <dbReference type="NCBI Taxonomy" id="7230"/>
    <lineage>
        <taxon>Eukaryota</taxon>
        <taxon>Metazoa</taxon>
        <taxon>Ecdysozoa</taxon>
        <taxon>Arthropoda</taxon>
        <taxon>Hexapoda</taxon>
        <taxon>Insecta</taxon>
        <taxon>Pterygota</taxon>
        <taxon>Neoptera</taxon>
        <taxon>Endopterygota</taxon>
        <taxon>Diptera</taxon>
        <taxon>Brachycera</taxon>
        <taxon>Muscomorpha</taxon>
        <taxon>Ephydroidea</taxon>
        <taxon>Drosophilidae</taxon>
        <taxon>Drosophila</taxon>
    </lineage>
</organism>
<gene>
    <name evidence="4" type="primary">Dmoj\GI16235</name>
    <name evidence="4" type="ORF">Dmoj_GI16235</name>
</gene>
<dbReference type="SMART" id="SM00868">
    <property type="entry name" value="zf-AD"/>
    <property type="match status" value="1"/>
</dbReference>
<feature type="compositionally biased region" description="Basic and acidic residues" evidence="2">
    <location>
        <begin position="173"/>
        <end position="194"/>
    </location>
</feature>
<feature type="region of interest" description="Disordered" evidence="2">
    <location>
        <begin position="173"/>
        <end position="202"/>
    </location>
</feature>
<evidence type="ECO:0000313" key="4">
    <source>
        <dbReference type="EMBL" id="KRG02461.1"/>
    </source>
</evidence>
<dbReference type="EMBL" id="CH933807">
    <property type="protein sequence ID" value="KRG02461.1"/>
    <property type="molecule type" value="Genomic_DNA"/>
</dbReference>
<name>A0A0Q9X3J5_DROMO</name>
<dbReference type="PANTHER" id="PTHR39942">
    <property type="entry name" value="BCDNA.LD26519-RELATED"/>
    <property type="match status" value="1"/>
</dbReference>
<feature type="binding site" evidence="1">
    <location>
        <position position="12"/>
    </location>
    <ligand>
        <name>Zn(2+)</name>
        <dbReference type="ChEBI" id="CHEBI:29105"/>
    </ligand>
</feature>
<dbReference type="Proteomes" id="UP000009192">
    <property type="component" value="Unassembled WGS sequence"/>
</dbReference>
<dbReference type="GO" id="GO:0008270">
    <property type="term" value="F:zinc ion binding"/>
    <property type="evidence" value="ECO:0007669"/>
    <property type="project" value="UniProtKB-UniRule"/>
</dbReference>
<feature type="domain" description="ZAD" evidence="3">
    <location>
        <begin position="7"/>
        <end position="85"/>
    </location>
</feature>
<reference evidence="4 5" key="1">
    <citation type="journal article" date="2007" name="Nature">
        <title>Evolution of genes and genomes on the Drosophila phylogeny.</title>
        <authorList>
            <consortium name="Drosophila 12 Genomes Consortium"/>
            <person name="Clark A.G."/>
            <person name="Eisen M.B."/>
            <person name="Smith D.R."/>
            <person name="Bergman C.M."/>
            <person name="Oliver B."/>
            <person name="Markow T.A."/>
            <person name="Kaufman T.C."/>
            <person name="Kellis M."/>
            <person name="Gelbart W."/>
            <person name="Iyer V.N."/>
            <person name="Pollard D.A."/>
            <person name="Sackton T.B."/>
            <person name="Larracuente A.M."/>
            <person name="Singh N.D."/>
            <person name="Abad J.P."/>
            <person name="Abt D.N."/>
            <person name="Adryan B."/>
            <person name="Aguade M."/>
            <person name="Akashi H."/>
            <person name="Anderson W.W."/>
            <person name="Aquadro C.F."/>
            <person name="Ardell D.H."/>
            <person name="Arguello R."/>
            <person name="Artieri C.G."/>
            <person name="Barbash D.A."/>
            <person name="Barker D."/>
            <person name="Barsanti P."/>
            <person name="Batterham P."/>
            <person name="Batzoglou S."/>
            <person name="Begun D."/>
            <person name="Bhutkar A."/>
            <person name="Blanco E."/>
            <person name="Bosak S.A."/>
            <person name="Bradley R.K."/>
            <person name="Brand A.D."/>
            <person name="Brent M.R."/>
            <person name="Brooks A.N."/>
            <person name="Brown R.H."/>
            <person name="Butlin R.K."/>
            <person name="Caggese C."/>
            <person name="Calvi B.R."/>
            <person name="Bernardo de Carvalho A."/>
            <person name="Caspi A."/>
            <person name="Castrezana S."/>
            <person name="Celniker S.E."/>
            <person name="Chang J.L."/>
            <person name="Chapple C."/>
            <person name="Chatterji S."/>
            <person name="Chinwalla A."/>
            <person name="Civetta A."/>
            <person name="Clifton S.W."/>
            <person name="Comeron J.M."/>
            <person name="Costello J.C."/>
            <person name="Coyne J.A."/>
            <person name="Daub J."/>
            <person name="David R.G."/>
            <person name="Delcher A.L."/>
            <person name="Delehaunty K."/>
            <person name="Do C.B."/>
            <person name="Ebling H."/>
            <person name="Edwards K."/>
            <person name="Eickbush T."/>
            <person name="Evans J.D."/>
            <person name="Filipski A."/>
            <person name="Findeiss S."/>
            <person name="Freyhult E."/>
            <person name="Fulton L."/>
            <person name="Fulton R."/>
            <person name="Garcia A.C."/>
            <person name="Gardiner A."/>
            <person name="Garfield D.A."/>
            <person name="Garvin B.E."/>
            <person name="Gibson G."/>
            <person name="Gilbert D."/>
            <person name="Gnerre S."/>
            <person name="Godfrey J."/>
            <person name="Good R."/>
            <person name="Gotea V."/>
            <person name="Gravely B."/>
            <person name="Greenberg A.J."/>
            <person name="Griffiths-Jones S."/>
            <person name="Gross S."/>
            <person name="Guigo R."/>
            <person name="Gustafson E.A."/>
            <person name="Haerty W."/>
            <person name="Hahn M.W."/>
            <person name="Halligan D.L."/>
            <person name="Halpern A.L."/>
            <person name="Halter G.M."/>
            <person name="Han M.V."/>
            <person name="Heger A."/>
            <person name="Hillier L."/>
            <person name="Hinrichs A.S."/>
            <person name="Holmes I."/>
            <person name="Hoskins R.A."/>
            <person name="Hubisz M.J."/>
            <person name="Hultmark D."/>
            <person name="Huntley M.A."/>
            <person name="Jaffe D.B."/>
            <person name="Jagadeeshan S."/>
            <person name="Jeck W.R."/>
            <person name="Johnson J."/>
            <person name="Jones C.D."/>
            <person name="Jordan W.C."/>
            <person name="Karpen G.H."/>
            <person name="Kataoka E."/>
            <person name="Keightley P.D."/>
            <person name="Kheradpour P."/>
            <person name="Kirkness E.F."/>
            <person name="Koerich L.B."/>
            <person name="Kristiansen K."/>
            <person name="Kudrna D."/>
            <person name="Kulathinal R.J."/>
            <person name="Kumar S."/>
            <person name="Kwok R."/>
            <person name="Lander E."/>
            <person name="Langley C.H."/>
            <person name="Lapoint R."/>
            <person name="Lazzaro B.P."/>
            <person name="Lee S.J."/>
            <person name="Levesque L."/>
            <person name="Li R."/>
            <person name="Lin C.F."/>
            <person name="Lin M.F."/>
            <person name="Lindblad-Toh K."/>
            <person name="Llopart A."/>
            <person name="Long M."/>
            <person name="Low L."/>
            <person name="Lozovsky E."/>
            <person name="Lu J."/>
            <person name="Luo M."/>
            <person name="Machado C.A."/>
            <person name="Makalowski W."/>
            <person name="Marzo M."/>
            <person name="Matsuda M."/>
            <person name="Matzkin L."/>
            <person name="McAllister B."/>
            <person name="McBride C.S."/>
            <person name="McKernan B."/>
            <person name="McKernan K."/>
            <person name="Mendez-Lago M."/>
            <person name="Minx P."/>
            <person name="Mollenhauer M.U."/>
            <person name="Montooth K."/>
            <person name="Mount S.M."/>
            <person name="Mu X."/>
            <person name="Myers E."/>
            <person name="Negre B."/>
            <person name="Newfeld S."/>
            <person name="Nielsen R."/>
            <person name="Noor M.A."/>
            <person name="O'Grady P."/>
            <person name="Pachter L."/>
            <person name="Papaceit M."/>
            <person name="Parisi M.J."/>
            <person name="Parisi M."/>
            <person name="Parts L."/>
            <person name="Pedersen J.S."/>
            <person name="Pesole G."/>
            <person name="Phillippy A.M."/>
            <person name="Ponting C.P."/>
            <person name="Pop M."/>
            <person name="Porcelli D."/>
            <person name="Powell J.R."/>
            <person name="Prohaska S."/>
            <person name="Pruitt K."/>
            <person name="Puig M."/>
            <person name="Quesneville H."/>
            <person name="Ram K.R."/>
            <person name="Rand D."/>
            <person name="Rasmussen M.D."/>
            <person name="Reed L.K."/>
            <person name="Reenan R."/>
            <person name="Reily A."/>
            <person name="Remington K.A."/>
            <person name="Rieger T.T."/>
            <person name="Ritchie M.G."/>
            <person name="Robin C."/>
            <person name="Rogers Y.H."/>
            <person name="Rohde C."/>
            <person name="Rozas J."/>
            <person name="Rubenfield M.J."/>
            <person name="Ruiz A."/>
            <person name="Russo S."/>
            <person name="Salzberg S.L."/>
            <person name="Sanchez-Gracia A."/>
            <person name="Saranga D.J."/>
            <person name="Sato H."/>
            <person name="Schaeffer S.W."/>
            <person name="Schatz M.C."/>
            <person name="Schlenke T."/>
            <person name="Schwartz R."/>
            <person name="Segarra C."/>
            <person name="Singh R.S."/>
            <person name="Sirot L."/>
            <person name="Sirota M."/>
            <person name="Sisneros N.B."/>
            <person name="Smith C.D."/>
            <person name="Smith T.F."/>
            <person name="Spieth J."/>
            <person name="Stage D.E."/>
            <person name="Stark A."/>
            <person name="Stephan W."/>
            <person name="Strausberg R.L."/>
            <person name="Strempel S."/>
            <person name="Sturgill D."/>
            <person name="Sutton G."/>
            <person name="Sutton G.G."/>
            <person name="Tao W."/>
            <person name="Teichmann S."/>
            <person name="Tobari Y.N."/>
            <person name="Tomimura Y."/>
            <person name="Tsolas J.M."/>
            <person name="Valente V.L."/>
            <person name="Venter E."/>
            <person name="Venter J.C."/>
            <person name="Vicario S."/>
            <person name="Vieira F.G."/>
            <person name="Vilella A.J."/>
            <person name="Villasante A."/>
            <person name="Walenz B."/>
            <person name="Wang J."/>
            <person name="Wasserman M."/>
            <person name="Watts T."/>
            <person name="Wilson D."/>
            <person name="Wilson R.K."/>
            <person name="Wing R.A."/>
            <person name="Wolfner M.F."/>
            <person name="Wong A."/>
            <person name="Wong G.K."/>
            <person name="Wu C.I."/>
            <person name="Wu G."/>
            <person name="Yamamoto D."/>
            <person name="Yang H.P."/>
            <person name="Yang S.P."/>
            <person name="Yorke J.A."/>
            <person name="Yoshida K."/>
            <person name="Zdobnov E."/>
            <person name="Zhang P."/>
            <person name="Zhang Y."/>
            <person name="Zimin A.V."/>
            <person name="Baldwin J."/>
            <person name="Abdouelleil A."/>
            <person name="Abdulkadir J."/>
            <person name="Abebe A."/>
            <person name="Abera B."/>
            <person name="Abreu J."/>
            <person name="Acer S.C."/>
            <person name="Aftuck L."/>
            <person name="Alexander A."/>
            <person name="An P."/>
            <person name="Anderson E."/>
            <person name="Anderson S."/>
            <person name="Arachi H."/>
            <person name="Azer M."/>
            <person name="Bachantsang P."/>
            <person name="Barry A."/>
            <person name="Bayul T."/>
            <person name="Berlin A."/>
            <person name="Bessette D."/>
            <person name="Bloom T."/>
            <person name="Blye J."/>
            <person name="Boguslavskiy L."/>
            <person name="Bonnet C."/>
            <person name="Boukhgalter B."/>
            <person name="Bourzgui I."/>
            <person name="Brown A."/>
            <person name="Cahill P."/>
            <person name="Channer S."/>
            <person name="Cheshatsang Y."/>
            <person name="Chuda L."/>
            <person name="Citroen M."/>
            <person name="Collymore A."/>
            <person name="Cooke P."/>
            <person name="Costello M."/>
            <person name="D'Aco K."/>
            <person name="Daza R."/>
            <person name="De Haan G."/>
            <person name="DeGray S."/>
            <person name="DeMaso C."/>
            <person name="Dhargay N."/>
            <person name="Dooley K."/>
            <person name="Dooley E."/>
            <person name="Doricent M."/>
            <person name="Dorje P."/>
            <person name="Dorjee K."/>
            <person name="Dupes A."/>
            <person name="Elong R."/>
            <person name="Falk J."/>
            <person name="Farina A."/>
            <person name="Faro S."/>
            <person name="Ferguson D."/>
            <person name="Fisher S."/>
            <person name="Foley C.D."/>
            <person name="Franke A."/>
            <person name="Friedrich D."/>
            <person name="Gadbois L."/>
            <person name="Gearin G."/>
            <person name="Gearin C.R."/>
            <person name="Giannoukos G."/>
            <person name="Goode T."/>
            <person name="Graham J."/>
            <person name="Grandbois E."/>
            <person name="Grewal S."/>
            <person name="Gyaltsen K."/>
            <person name="Hafez N."/>
            <person name="Hagos B."/>
            <person name="Hall J."/>
            <person name="Henson C."/>
            <person name="Hollinger A."/>
            <person name="Honan T."/>
            <person name="Huard M.D."/>
            <person name="Hughes L."/>
            <person name="Hurhula B."/>
            <person name="Husby M.E."/>
            <person name="Kamat A."/>
            <person name="Kanga B."/>
            <person name="Kashin S."/>
            <person name="Khazanovich D."/>
            <person name="Kisner P."/>
            <person name="Lance K."/>
            <person name="Lara M."/>
            <person name="Lee W."/>
            <person name="Lennon N."/>
            <person name="Letendre F."/>
            <person name="LeVine R."/>
            <person name="Lipovsky A."/>
            <person name="Liu X."/>
            <person name="Liu J."/>
            <person name="Liu S."/>
            <person name="Lokyitsang T."/>
            <person name="Lokyitsang Y."/>
            <person name="Lubonja R."/>
            <person name="Lui A."/>
            <person name="MacDonald P."/>
            <person name="Magnisalis V."/>
            <person name="Maru K."/>
            <person name="Matthews C."/>
            <person name="McCusker W."/>
            <person name="McDonough S."/>
            <person name="Mehta T."/>
            <person name="Meldrim J."/>
            <person name="Meneus L."/>
            <person name="Mihai O."/>
            <person name="Mihalev A."/>
            <person name="Mihova T."/>
            <person name="Mittelman R."/>
            <person name="Mlenga V."/>
            <person name="Montmayeur A."/>
            <person name="Mulrain L."/>
            <person name="Navidi A."/>
            <person name="Naylor J."/>
            <person name="Negash T."/>
            <person name="Nguyen T."/>
            <person name="Nguyen N."/>
            <person name="Nicol R."/>
            <person name="Norbu C."/>
            <person name="Norbu N."/>
            <person name="Novod N."/>
            <person name="O'Neill B."/>
            <person name="Osman S."/>
            <person name="Markiewicz E."/>
            <person name="Oyono O.L."/>
            <person name="Patti C."/>
            <person name="Phunkhang P."/>
            <person name="Pierre F."/>
            <person name="Priest M."/>
            <person name="Raghuraman S."/>
            <person name="Rege F."/>
            <person name="Reyes R."/>
            <person name="Rise C."/>
            <person name="Rogov P."/>
            <person name="Ross K."/>
            <person name="Ryan E."/>
            <person name="Settipalli S."/>
            <person name="Shea T."/>
            <person name="Sherpa N."/>
            <person name="Shi L."/>
            <person name="Shih D."/>
            <person name="Sparrow T."/>
            <person name="Spaulding J."/>
            <person name="Stalker J."/>
            <person name="Stange-Thomann N."/>
            <person name="Stavropoulos S."/>
            <person name="Stone C."/>
            <person name="Strader C."/>
            <person name="Tesfaye S."/>
            <person name="Thomson T."/>
            <person name="Thoulutsang Y."/>
            <person name="Thoulutsang D."/>
            <person name="Topham K."/>
            <person name="Topping I."/>
            <person name="Tsamla T."/>
            <person name="Vassiliev H."/>
            <person name="Vo A."/>
            <person name="Wangchuk T."/>
            <person name="Wangdi T."/>
            <person name="Weiand M."/>
            <person name="Wilkinson J."/>
            <person name="Wilson A."/>
            <person name="Yadav S."/>
            <person name="Young G."/>
            <person name="Yu Q."/>
            <person name="Zembek L."/>
            <person name="Zhong D."/>
            <person name="Zimmer A."/>
            <person name="Zwirko Z."/>
            <person name="Jaffe D.B."/>
            <person name="Alvarez P."/>
            <person name="Brockman W."/>
            <person name="Butler J."/>
            <person name="Chin C."/>
            <person name="Gnerre S."/>
            <person name="Grabherr M."/>
            <person name="Kleber M."/>
            <person name="Mauceli E."/>
            <person name="MacCallum I."/>
        </authorList>
    </citation>
    <scope>NUCLEOTIDE SEQUENCE [LARGE SCALE GENOMIC DNA]</scope>
    <source>
        <strain evidence="5">Tucson 15081-1352.22</strain>
    </source>
</reference>
<evidence type="ECO:0000313" key="5">
    <source>
        <dbReference type="Proteomes" id="UP000009192"/>
    </source>
</evidence>
<keyword evidence="1" id="KW-0479">Metal-binding</keyword>
<dbReference type="Pfam" id="PF07776">
    <property type="entry name" value="zf-AD"/>
    <property type="match status" value="1"/>
</dbReference>
<dbReference type="GO" id="GO:0005634">
    <property type="term" value="C:nucleus"/>
    <property type="evidence" value="ECO:0007669"/>
    <property type="project" value="InterPro"/>
</dbReference>